<evidence type="ECO:0000313" key="5">
    <source>
        <dbReference type="Proteomes" id="UP000517523"/>
    </source>
</evidence>
<dbReference type="PANTHER" id="PTHR43479:SF7">
    <property type="entry name" value="TETR-FAMILY TRANSCRIPTIONAL REGULATOR"/>
    <property type="match status" value="1"/>
</dbReference>
<dbReference type="EMBL" id="JACHXJ010000001">
    <property type="protein sequence ID" value="MBB3125665.1"/>
    <property type="molecule type" value="Genomic_DNA"/>
</dbReference>
<comment type="caution">
    <text evidence="4">The sequence shown here is derived from an EMBL/GenBank/DDBJ whole genome shotgun (WGS) entry which is preliminary data.</text>
</comment>
<proteinExistence type="predicted"/>
<dbReference type="InterPro" id="IPR009057">
    <property type="entry name" value="Homeodomain-like_sf"/>
</dbReference>
<dbReference type="SUPFAM" id="SSF46689">
    <property type="entry name" value="Homeodomain-like"/>
    <property type="match status" value="1"/>
</dbReference>
<dbReference type="InterPro" id="IPR001647">
    <property type="entry name" value="HTH_TetR"/>
</dbReference>
<dbReference type="Proteomes" id="UP000517523">
    <property type="component" value="Unassembled WGS sequence"/>
</dbReference>
<reference evidence="4 5" key="1">
    <citation type="submission" date="2020-08" db="EMBL/GenBank/DDBJ databases">
        <title>Genomic Encyclopedia of Type Strains, Phase III (KMG-III): the genomes of soil and plant-associated and newly described type strains.</title>
        <authorList>
            <person name="Whitman W."/>
        </authorList>
    </citation>
    <scope>NUCLEOTIDE SEQUENCE [LARGE SCALE GENOMIC DNA]</scope>
    <source>
        <strain evidence="4 5">CECT 5831</strain>
    </source>
</reference>
<dbReference type="PANTHER" id="PTHR43479">
    <property type="entry name" value="ACREF/ENVCD OPERON REPRESSOR-RELATED"/>
    <property type="match status" value="1"/>
</dbReference>
<evidence type="ECO:0000259" key="3">
    <source>
        <dbReference type="PROSITE" id="PS50977"/>
    </source>
</evidence>
<organism evidence="4 5">
    <name type="scientific">Paenibacillus rhizosphaerae</name>
    <dbReference type="NCBI Taxonomy" id="297318"/>
    <lineage>
        <taxon>Bacteria</taxon>
        <taxon>Bacillati</taxon>
        <taxon>Bacillota</taxon>
        <taxon>Bacilli</taxon>
        <taxon>Bacillales</taxon>
        <taxon>Paenibacillaceae</taxon>
        <taxon>Paenibacillus</taxon>
    </lineage>
</organism>
<sequence length="203" mass="24121">MSDFLDKRIQRSKAALKQTCLDLLAEKPFEEITISEIVRKANYNRGTFYAHFHTKEELIDEIIDDTLGEMIRQIRHPYQTIHKVNMKDLNTEEITLFSYFQEQAPLYKLLLSSHIRADFRYRMAKAIEQLFIAEYDYEFSSATELDPKWLYIFRAHGIAGLVIRWIEEDFPESPEYMAKQIVELMLTSTEVFYVKNKHVPKKP</sequence>
<dbReference type="AlphaFoldDB" id="A0A839TFU2"/>
<accession>A0A839TFU2</accession>
<dbReference type="GO" id="GO:0003677">
    <property type="term" value="F:DNA binding"/>
    <property type="evidence" value="ECO:0007669"/>
    <property type="project" value="UniProtKB-UniRule"/>
</dbReference>
<feature type="DNA-binding region" description="H-T-H motif" evidence="2">
    <location>
        <begin position="33"/>
        <end position="52"/>
    </location>
</feature>
<dbReference type="Pfam" id="PF14278">
    <property type="entry name" value="TetR_C_8"/>
    <property type="match status" value="1"/>
</dbReference>
<dbReference type="InterPro" id="IPR050624">
    <property type="entry name" value="HTH-type_Tx_Regulator"/>
</dbReference>
<dbReference type="Gene3D" id="1.10.357.10">
    <property type="entry name" value="Tetracycline Repressor, domain 2"/>
    <property type="match status" value="1"/>
</dbReference>
<dbReference type="InterPro" id="IPR039532">
    <property type="entry name" value="TetR_C_Firmicutes"/>
</dbReference>
<name>A0A839TFU2_9BACL</name>
<protein>
    <submittedName>
        <fullName evidence="4">AcrR family transcriptional regulator</fullName>
    </submittedName>
</protein>
<evidence type="ECO:0000313" key="4">
    <source>
        <dbReference type="EMBL" id="MBB3125665.1"/>
    </source>
</evidence>
<dbReference type="Pfam" id="PF00440">
    <property type="entry name" value="TetR_N"/>
    <property type="match status" value="1"/>
</dbReference>
<dbReference type="RefSeq" id="WP_183577628.1">
    <property type="nucleotide sequence ID" value="NZ_JACHXJ010000001.1"/>
</dbReference>
<dbReference type="PROSITE" id="PS50977">
    <property type="entry name" value="HTH_TETR_2"/>
    <property type="match status" value="1"/>
</dbReference>
<evidence type="ECO:0000256" key="2">
    <source>
        <dbReference type="PROSITE-ProRule" id="PRU00335"/>
    </source>
</evidence>
<gene>
    <name evidence="4" type="ORF">FHS19_000319</name>
</gene>
<feature type="domain" description="HTH tetR-type" evidence="3">
    <location>
        <begin position="10"/>
        <end position="70"/>
    </location>
</feature>
<evidence type="ECO:0000256" key="1">
    <source>
        <dbReference type="ARBA" id="ARBA00023125"/>
    </source>
</evidence>
<keyword evidence="1 2" id="KW-0238">DNA-binding</keyword>